<keyword evidence="2" id="KW-0472">Membrane</keyword>
<accession>A0A7J7IRM5</accession>
<comment type="caution">
    <text evidence="4">The sequence shown here is derived from an EMBL/GenBank/DDBJ whole genome shotgun (WGS) entry which is preliminary data.</text>
</comment>
<dbReference type="OrthoDB" id="10531658at2759"/>
<dbReference type="AlphaFoldDB" id="A0A7J7IRM5"/>
<reference evidence="4 5" key="1">
    <citation type="journal article" date="2020" name="J. Phycol.">
        <title>Comparative genome analysis reveals Cyanidiococcus gen. nov., a new extremophilic red algal genus sister to Cyanidioschyzon (Cyanidioschyzonaceae, Rhodophyta).</title>
        <authorList>
            <person name="Liu S.-L."/>
            <person name="Chiang Y.-R."/>
            <person name="Yoon H.S."/>
            <person name="Fu H.-Y."/>
        </authorList>
    </citation>
    <scope>NUCLEOTIDE SEQUENCE [LARGE SCALE GENOMIC DNA]</scope>
    <source>
        <strain evidence="4 5">THAL066</strain>
    </source>
</reference>
<evidence type="ECO:0000256" key="2">
    <source>
        <dbReference type="SAM" id="Phobius"/>
    </source>
</evidence>
<keyword evidence="1" id="KW-0560">Oxidoreductase</keyword>
<name>A0A7J7IRM5_9RHOD</name>
<dbReference type="EMBL" id="VWRR01000001">
    <property type="protein sequence ID" value="KAF6005349.1"/>
    <property type="molecule type" value="Genomic_DNA"/>
</dbReference>
<protein>
    <recommendedName>
        <fullName evidence="3">Homoserine dehydrogenase catalytic domain-containing protein</fullName>
    </recommendedName>
</protein>
<feature type="domain" description="Homoserine dehydrogenase catalytic" evidence="3">
    <location>
        <begin position="424"/>
        <end position="501"/>
    </location>
</feature>
<sequence length="744" mass="81996">MWRCAGAGAGAGAGAVPEDGLAAVTRCAEVVLRALDLDTEALVDALQKLISCFTRYEGFDTNRCASGEESQGVETARASPQAHESLETLIRQLLAIVVSCERSFIERHVSESPQGQPADTQVQARTATLDKASSLGRCGPEPPIRRLVEHAARLIMAWYDYTHCSRMIQSPRVRLRERAMRFRKRIGVVVLVGGITGPAFVRFVMQLLGGTARTSTESHRLCAADERKTQRAVFFQNENIEMELVGVSLGPIHLQRIHNVETITSIWQCGAEIDGAASPARSTAGEVASVWSQMRILFGERLRKPSLDMVDNGPKLVCNSTTLDGIIIVDTSNVPHAASLAQLVEDFRPRLHLVTGNAVSLAAPEDSNLFYPAVVNETRYVPSEDAKPSSHRASVTANVPERPSSLLLAHPAVRCEAALETHAPLLSFLRRVALARPDAVCVEASMSPGIGHVFQLMQRGSSFSAAVREARSNGWIESWDCREELSGIRSAVKAIICARVLGFSDLSPVLDARVCTESLYDESRQSMSGCDPTCVEHRLRCSRFVGCRTIFEYIPSTYLSPPGHAEEQPESDENMTDLHPFMTSHEFLDGPDGISSLDAHYSAHWREAKMNGCVLRYLVRLTGVYEEDTLKHGSVECPDRDSIRFVHMFGEQRRLRDPAPISPVTPTRVRVGSNASVRVGLAQVDQQQCELGRGLASDFVAVVKWYQDGRWHQAHFRSDGLQSSEITPLMFQDMVQLVQQPTCW</sequence>
<dbReference type="Pfam" id="PF00742">
    <property type="entry name" value="Homoserine_dh"/>
    <property type="match status" value="1"/>
</dbReference>
<dbReference type="InterPro" id="IPR001342">
    <property type="entry name" value="HDH_cat"/>
</dbReference>
<evidence type="ECO:0000259" key="3">
    <source>
        <dbReference type="Pfam" id="PF00742"/>
    </source>
</evidence>
<dbReference type="Proteomes" id="UP000530660">
    <property type="component" value="Unassembled WGS sequence"/>
</dbReference>
<dbReference type="GO" id="GO:0006520">
    <property type="term" value="P:amino acid metabolic process"/>
    <property type="evidence" value="ECO:0007669"/>
    <property type="project" value="InterPro"/>
</dbReference>
<evidence type="ECO:0000256" key="1">
    <source>
        <dbReference type="ARBA" id="ARBA00023002"/>
    </source>
</evidence>
<proteinExistence type="predicted"/>
<keyword evidence="2" id="KW-1133">Transmembrane helix</keyword>
<dbReference type="Gene3D" id="3.30.360.10">
    <property type="entry name" value="Dihydrodipicolinate Reductase, domain 2"/>
    <property type="match status" value="1"/>
</dbReference>
<organism evidence="4 5">
    <name type="scientific">Cyanidiococcus yangmingshanensis</name>
    <dbReference type="NCBI Taxonomy" id="2690220"/>
    <lineage>
        <taxon>Eukaryota</taxon>
        <taxon>Rhodophyta</taxon>
        <taxon>Bangiophyceae</taxon>
        <taxon>Cyanidiales</taxon>
        <taxon>Cyanidiaceae</taxon>
        <taxon>Cyanidiococcus</taxon>
    </lineage>
</organism>
<gene>
    <name evidence="4" type="ORF">F1559_004603</name>
</gene>
<dbReference type="GO" id="GO:0016491">
    <property type="term" value="F:oxidoreductase activity"/>
    <property type="evidence" value="ECO:0007669"/>
    <property type="project" value="UniProtKB-KW"/>
</dbReference>
<feature type="transmembrane region" description="Helical" evidence="2">
    <location>
        <begin position="186"/>
        <end position="205"/>
    </location>
</feature>
<evidence type="ECO:0000313" key="5">
    <source>
        <dbReference type="Proteomes" id="UP000530660"/>
    </source>
</evidence>
<evidence type="ECO:0000313" key="4">
    <source>
        <dbReference type="EMBL" id="KAF6005349.1"/>
    </source>
</evidence>
<keyword evidence="2" id="KW-0812">Transmembrane</keyword>
<keyword evidence="5" id="KW-1185">Reference proteome</keyword>